<organism evidence="1">
    <name type="scientific">Chromera velia CCMP2878</name>
    <dbReference type="NCBI Taxonomy" id="1169474"/>
    <lineage>
        <taxon>Eukaryota</taxon>
        <taxon>Sar</taxon>
        <taxon>Alveolata</taxon>
        <taxon>Colpodellida</taxon>
        <taxon>Chromeraceae</taxon>
        <taxon>Chromera</taxon>
    </lineage>
</organism>
<dbReference type="VEuPathDB" id="CryptoDB:Cvel_30902"/>
<reference evidence="1" key="1">
    <citation type="submission" date="2014-11" db="EMBL/GenBank/DDBJ databases">
        <authorList>
            <person name="Otto D Thomas"/>
            <person name="Naeem Raeece"/>
        </authorList>
    </citation>
    <scope>NUCLEOTIDE SEQUENCE</scope>
</reference>
<evidence type="ECO:0000313" key="1">
    <source>
        <dbReference type="EMBL" id="CEM47164.1"/>
    </source>
</evidence>
<dbReference type="AlphaFoldDB" id="A0A0G4HSB8"/>
<gene>
    <name evidence="1" type="ORF">Cvel_30902</name>
</gene>
<protein>
    <submittedName>
        <fullName evidence="1">Uncharacterized protein</fullName>
    </submittedName>
</protein>
<name>A0A0G4HSB8_9ALVE</name>
<proteinExistence type="predicted"/>
<dbReference type="EMBL" id="CDMZ01003662">
    <property type="protein sequence ID" value="CEM47164.1"/>
    <property type="molecule type" value="Genomic_DNA"/>
</dbReference>
<sequence length="82" mass="9651">MDKDGFVIPTEFWERFAVRRELNIAPTMFSDVKFIVKILELKELTDDHRKKVDIGIFPEDSLVVFQYTHGVPPQNLSEEKKK</sequence>
<accession>A0A0G4HSB8</accession>